<evidence type="ECO:0000313" key="1">
    <source>
        <dbReference type="EMBL" id="NYB75325.1"/>
    </source>
</evidence>
<dbReference type="RefSeq" id="WP_179239031.1">
    <property type="nucleotide sequence ID" value="NZ_JACBNQ010000020.1"/>
</dbReference>
<dbReference type="Proteomes" id="UP000611629">
    <property type="component" value="Unassembled WGS sequence"/>
</dbReference>
<keyword evidence="2" id="KW-1185">Reference proteome</keyword>
<dbReference type="AlphaFoldDB" id="A0A974GXR0"/>
<dbReference type="EMBL" id="JACBNQ010000020">
    <property type="protein sequence ID" value="NYB75325.1"/>
    <property type="molecule type" value="Genomic_DNA"/>
</dbReference>
<comment type="caution">
    <text evidence="1">The sequence shown here is derived from an EMBL/GenBank/DDBJ whole genome shotgun (WGS) entry which is preliminary data.</text>
</comment>
<name>A0A974GXR0_SEDHY</name>
<protein>
    <submittedName>
        <fullName evidence="1">Uncharacterized protein</fullName>
    </submittedName>
</protein>
<accession>A0A974GXR0</accession>
<proteinExistence type="predicted"/>
<organism evidence="1 2">
    <name type="scientific">Sedimentibacter hydroxybenzoicus DSM 7310</name>
    <dbReference type="NCBI Taxonomy" id="1123245"/>
    <lineage>
        <taxon>Bacteria</taxon>
        <taxon>Bacillati</taxon>
        <taxon>Bacillota</taxon>
        <taxon>Tissierellia</taxon>
        <taxon>Sedimentibacter</taxon>
    </lineage>
</organism>
<evidence type="ECO:0000313" key="2">
    <source>
        <dbReference type="Proteomes" id="UP000611629"/>
    </source>
</evidence>
<sequence length="130" mass="12854">MSCDRFINRSGDCGQVMGTFGVQRIALRGPGCISGTGLCDGVAGTGGRRCCCCCGEVAGTGGGCGCGNVMGTGGSNRCNNVAGTGGSNRCNNVAGTGGRSRCNNVAGTGGSNRCWNVCDWCLGTPTVVPR</sequence>
<reference evidence="1" key="1">
    <citation type="submission" date="2020-07" db="EMBL/GenBank/DDBJ databases">
        <title>Genomic analysis of a strain of Sedimentibacter Hydroxybenzoicus DSM7310.</title>
        <authorList>
            <person name="Ma S."/>
        </authorList>
    </citation>
    <scope>NUCLEOTIDE SEQUENCE</scope>
    <source>
        <strain evidence="1">DSM 7310</strain>
    </source>
</reference>
<gene>
    <name evidence="1" type="ORF">HZF24_14350</name>
</gene>